<gene>
    <name evidence="1" type="ORF">MM415A01353_0016</name>
    <name evidence="2" type="ORF">MM415B02909_0006</name>
</gene>
<dbReference type="AlphaFoldDB" id="A0A6M3KZI9"/>
<dbReference type="EMBL" id="MT142269">
    <property type="protein sequence ID" value="QJA77206.1"/>
    <property type="molecule type" value="Genomic_DNA"/>
</dbReference>
<evidence type="ECO:0000313" key="2">
    <source>
        <dbReference type="EMBL" id="QJA87683.1"/>
    </source>
</evidence>
<name>A0A6M3KZI9_9ZZZZ</name>
<protein>
    <submittedName>
        <fullName evidence="2">Uncharacterized protein</fullName>
    </submittedName>
</protein>
<dbReference type="EMBL" id="MT142726">
    <property type="protein sequence ID" value="QJA87683.1"/>
    <property type="molecule type" value="Genomic_DNA"/>
</dbReference>
<organism evidence="2">
    <name type="scientific">viral metagenome</name>
    <dbReference type="NCBI Taxonomy" id="1070528"/>
    <lineage>
        <taxon>unclassified sequences</taxon>
        <taxon>metagenomes</taxon>
        <taxon>organismal metagenomes</taxon>
    </lineage>
</organism>
<evidence type="ECO:0000313" key="1">
    <source>
        <dbReference type="EMBL" id="QJA77206.1"/>
    </source>
</evidence>
<accession>A0A6M3KZI9</accession>
<reference evidence="2" key="1">
    <citation type="submission" date="2020-03" db="EMBL/GenBank/DDBJ databases">
        <title>The deep terrestrial virosphere.</title>
        <authorList>
            <person name="Holmfeldt K."/>
            <person name="Nilsson E."/>
            <person name="Simone D."/>
            <person name="Lopez-Fernandez M."/>
            <person name="Wu X."/>
            <person name="de Brujin I."/>
            <person name="Lundin D."/>
            <person name="Andersson A."/>
            <person name="Bertilsson S."/>
            <person name="Dopson M."/>
        </authorList>
    </citation>
    <scope>NUCLEOTIDE SEQUENCE</scope>
    <source>
        <strain evidence="1">MM415A01353</strain>
        <strain evidence="2">MM415B02909</strain>
    </source>
</reference>
<proteinExistence type="predicted"/>
<sequence length="112" mass="13773">MINWIKMFWERGTKGYCYCDLWSFDNWLSKVIASGLREFKSKTTTYPNDIDNWEEWLSILDEMIECFEEQPRDINNFEGDFLVTYDRRVAIKKTKLHRGLELLEKYYYDLWD</sequence>